<accession>A0A9X3F770</accession>
<evidence type="ECO:0000259" key="3">
    <source>
        <dbReference type="Pfam" id="PF20434"/>
    </source>
</evidence>
<keyword evidence="1 4" id="KW-0378">Hydrolase</keyword>
<feature type="domain" description="BD-FAE-like" evidence="3">
    <location>
        <begin position="180"/>
        <end position="230"/>
    </location>
</feature>
<reference evidence="4" key="1">
    <citation type="submission" date="2022-11" db="EMBL/GenBank/DDBJ databases">
        <title>Marilongibacter aestuarii gen. nov., sp. nov., isolated from tidal flat sediment.</title>
        <authorList>
            <person name="Jiayan W."/>
        </authorList>
    </citation>
    <scope>NUCLEOTIDE SEQUENCE</scope>
    <source>
        <strain evidence="4">Z1-6</strain>
    </source>
</reference>
<dbReference type="EMBL" id="JAPOHD010000027">
    <property type="protein sequence ID" value="MCY1721585.1"/>
    <property type="molecule type" value="Genomic_DNA"/>
</dbReference>
<dbReference type="Pfam" id="PF20434">
    <property type="entry name" value="BD-FAE"/>
    <property type="match status" value="1"/>
</dbReference>
<name>A0A9X3F770_9BACT</name>
<protein>
    <submittedName>
        <fullName evidence="4">Alpha/beta hydrolase fold domain-containing protein</fullName>
    </submittedName>
</protein>
<feature type="signal peptide" evidence="2">
    <location>
        <begin position="1"/>
        <end position="20"/>
    </location>
</feature>
<organism evidence="4 5">
    <name type="scientific">Draconibacterium aestuarii</name>
    <dbReference type="NCBI Taxonomy" id="2998507"/>
    <lineage>
        <taxon>Bacteria</taxon>
        <taxon>Pseudomonadati</taxon>
        <taxon>Bacteroidota</taxon>
        <taxon>Bacteroidia</taxon>
        <taxon>Marinilabiliales</taxon>
        <taxon>Prolixibacteraceae</taxon>
        <taxon>Draconibacterium</taxon>
    </lineage>
</organism>
<dbReference type="InterPro" id="IPR049492">
    <property type="entry name" value="BD-FAE-like_dom"/>
</dbReference>
<gene>
    <name evidence="4" type="ORF">OU798_14610</name>
</gene>
<evidence type="ECO:0000313" key="4">
    <source>
        <dbReference type="EMBL" id="MCY1721585.1"/>
    </source>
</evidence>
<proteinExistence type="predicted"/>
<dbReference type="Proteomes" id="UP001145087">
    <property type="component" value="Unassembled WGS sequence"/>
</dbReference>
<dbReference type="RefSeq" id="WP_343333914.1">
    <property type="nucleotide sequence ID" value="NZ_JAPOHD010000027.1"/>
</dbReference>
<keyword evidence="2" id="KW-0732">Signal</keyword>
<dbReference type="Gene3D" id="3.40.50.1820">
    <property type="entry name" value="alpha/beta hydrolase"/>
    <property type="match status" value="1"/>
</dbReference>
<dbReference type="InterPro" id="IPR029058">
    <property type="entry name" value="AB_hydrolase_fold"/>
</dbReference>
<dbReference type="GO" id="GO:0016787">
    <property type="term" value="F:hydrolase activity"/>
    <property type="evidence" value="ECO:0007669"/>
    <property type="project" value="UniProtKB-KW"/>
</dbReference>
<evidence type="ECO:0000256" key="2">
    <source>
        <dbReference type="SAM" id="SignalP"/>
    </source>
</evidence>
<keyword evidence="5" id="KW-1185">Reference proteome</keyword>
<evidence type="ECO:0000256" key="1">
    <source>
        <dbReference type="ARBA" id="ARBA00022801"/>
    </source>
</evidence>
<sequence length="332" mass="36359">MKKGFYSLLMMALVVLGANAQQSFYNPVVPEIVQYKVTEGVKYGEGKVKVDNKIATKDLTMDVYYPVAEAEGPRPAVLLSYGGSFHRGNPRVPYNGFGGQTTTMSQYAMAYAAEGFTVFTIDYRVAPDNPVVDTPEGYSDEDLDTGIYSAPATIAQTNMIRAQMGLEPLAVENAEVVLRATLRGACEDLRTAIRHIKKEATTYHIDPDKIAIGGFSAGGVMSINVAFGMKEEVAAVFTNSGFPVAFKMDKLVTESEKNPPIMMFMADNDLPVVTLATSPFLQILDKNNVEYHFNWVPGFGHFYPGGAVSLSDKGDKMPVIVRTIEFLKEKLQ</sequence>
<comment type="caution">
    <text evidence="4">The sequence shown here is derived from an EMBL/GenBank/DDBJ whole genome shotgun (WGS) entry which is preliminary data.</text>
</comment>
<evidence type="ECO:0000313" key="5">
    <source>
        <dbReference type="Proteomes" id="UP001145087"/>
    </source>
</evidence>
<dbReference type="SUPFAM" id="SSF53474">
    <property type="entry name" value="alpha/beta-Hydrolases"/>
    <property type="match status" value="1"/>
</dbReference>
<dbReference type="AlphaFoldDB" id="A0A9X3F770"/>
<dbReference type="PANTHER" id="PTHR48081">
    <property type="entry name" value="AB HYDROLASE SUPERFAMILY PROTEIN C4A8.06C"/>
    <property type="match status" value="1"/>
</dbReference>
<feature type="chain" id="PRO_5040868006" evidence="2">
    <location>
        <begin position="21"/>
        <end position="332"/>
    </location>
</feature>
<dbReference type="InterPro" id="IPR050300">
    <property type="entry name" value="GDXG_lipolytic_enzyme"/>
</dbReference>